<dbReference type="PROSITE" id="PS51257">
    <property type="entry name" value="PROKAR_LIPOPROTEIN"/>
    <property type="match status" value="1"/>
</dbReference>
<evidence type="ECO:0000313" key="2">
    <source>
        <dbReference type="EMBL" id="GEB19693.1"/>
    </source>
</evidence>
<evidence type="ECO:0000256" key="1">
    <source>
        <dbReference type="SAM" id="SignalP"/>
    </source>
</evidence>
<feature type="chain" id="PRO_5038830525" description="Lipoprotein" evidence="1">
    <location>
        <begin position="25"/>
        <end position="172"/>
    </location>
</feature>
<protein>
    <recommendedName>
        <fullName evidence="4">Lipoprotein</fullName>
    </recommendedName>
</protein>
<dbReference type="RefSeq" id="WP_141283885.1">
    <property type="nucleotide sequence ID" value="NZ_BAAAWK010000001.1"/>
</dbReference>
<dbReference type="EMBL" id="BJMD01000014">
    <property type="protein sequence ID" value="GEB19693.1"/>
    <property type="molecule type" value="Genomic_DNA"/>
</dbReference>
<evidence type="ECO:0000313" key="3">
    <source>
        <dbReference type="Proteomes" id="UP000317715"/>
    </source>
</evidence>
<keyword evidence="3" id="KW-1185">Reference proteome</keyword>
<proteinExistence type="predicted"/>
<gene>
    <name evidence="2" type="ORF">AAU01_24480</name>
</gene>
<reference evidence="2 3" key="1">
    <citation type="submission" date="2019-06" db="EMBL/GenBank/DDBJ databases">
        <title>Whole genome shotgun sequence of Paenarthrobacter aurescens NBRC 12136.</title>
        <authorList>
            <person name="Hosoyama A."/>
            <person name="Uohara A."/>
            <person name="Ohji S."/>
            <person name="Ichikawa N."/>
        </authorList>
    </citation>
    <scope>NUCLEOTIDE SEQUENCE [LARGE SCALE GENOMIC DNA]</scope>
    <source>
        <strain evidence="2 3">NBRC 12136</strain>
    </source>
</reference>
<name>A0A4Y3NEL8_PAEAU</name>
<sequence>MTTKLHPVYRRVLPAAAIILLTLAGCGTTTTTNPPTSTAEQTMGSEQARKEYLDLFTKIQAHAPGDWTKVTPDKPGGVCDGPLGTEGTQVSFDATRSPLSREEMDALHDKVKAEFHTTGFTVTQHTDGGENFVRRTDVFGPEKFVMGLTTGKYGIALGGNTRCFSDPEGKFR</sequence>
<comment type="caution">
    <text evidence="2">The sequence shown here is derived from an EMBL/GenBank/DDBJ whole genome shotgun (WGS) entry which is preliminary data.</text>
</comment>
<dbReference type="AlphaFoldDB" id="A0A4Y3NEL8"/>
<keyword evidence="1" id="KW-0732">Signal</keyword>
<organism evidence="2 3">
    <name type="scientific">Paenarthrobacter aurescens</name>
    <name type="common">Arthrobacter aurescens</name>
    <dbReference type="NCBI Taxonomy" id="43663"/>
    <lineage>
        <taxon>Bacteria</taxon>
        <taxon>Bacillati</taxon>
        <taxon>Actinomycetota</taxon>
        <taxon>Actinomycetes</taxon>
        <taxon>Micrococcales</taxon>
        <taxon>Micrococcaceae</taxon>
        <taxon>Paenarthrobacter</taxon>
    </lineage>
</organism>
<evidence type="ECO:0008006" key="4">
    <source>
        <dbReference type="Google" id="ProtNLM"/>
    </source>
</evidence>
<dbReference type="Proteomes" id="UP000317715">
    <property type="component" value="Unassembled WGS sequence"/>
</dbReference>
<accession>A0A4Y3NEL8</accession>
<dbReference type="GeneID" id="97300547"/>
<feature type="signal peptide" evidence="1">
    <location>
        <begin position="1"/>
        <end position="24"/>
    </location>
</feature>
<dbReference type="OrthoDB" id="4958706at2"/>